<name>A0A061S3W1_9CHLO</name>
<protein>
    <recommendedName>
        <fullName evidence="3">Stress regulated protein</fullName>
    </recommendedName>
</protein>
<evidence type="ECO:0000256" key="1">
    <source>
        <dbReference type="SAM" id="MobiDB-lite"/>
    </source>
</evidence>
<accession>A0A061S3W1</accession>
<evidence type="ECO:0000313" key="2">
    <source>
        <dbReference type="EMBL" id="JAC77664.1"/>
    </source>
</evidence>
<gene>
    <name evidence="2" type="ORF">TSPGSL018_17119</name>
</gene>
<dbReference type="EMBL" id="GBEZ01007827">
    <property type="protein sequence ID" value="JAC77664.1"/>
    <property type="molecule type" value="Transcribed_RNA"/>
</dbReference>
<feature type="compositionally biased region" description="Low complexity" evidence="1">
    <location>
        <begin position="305"/>
        <end position="314"/>
    </location>
</feature>
<feature type="compositionally biased region" description="Basic residues" evidence="1">
    <location>
        <begin position="364"/>
        <end position="373"/>
    </location>
</feature>
<dbReference type="PANTHER" id="PTHR33471">
    <property type="entry name" value="ATP-DEPENDENT ZINC METALLOPROTEASE-RELATED"/>
    <property type="match status" value="1"/>
</dbReference>
<proteinExistence type="predicted"/>
<dbReference type="PANTHER" id="PTHR33471:SF1">
    <property type="entry name" value="OS01G0382700 PROTEIN"/>
    <property type="match status" value="1"/>
</dbReference>
<feature type="compositionally biased region" description="Basic residues" evidence="1">
    <location>
        <begin position="293"/>
        <end position="304"/>
    </location>
</feature>
<organism evidence="2">
    <name type="scientific">Tetraselmis sp. GSL018</name>
    <dbReference type="NCBI Taxonomy" id="582737"/>
    <lineage>
        <taxon>Eukaryota</taxon>
        <taxon>Viridiplantae</taxon>
        <taxon>Chlorophyta</taxon>
        <taxon>core chlorophytes</taxon>
        <taxon>Chlorodendrophyceae</taxon>
        <taxon>Chlorodendrales</taxon>
        <taxon>Chlorodendraceae</taxon>
        <taxon>Tetraselmis</taxon>
    </lineage>
</organism>
<feature type="compositionally biased region" description="Basic and acidic residues" evidence="1">
    <location>
        <begin position="340"/>
        <end position="363"/>
    </location>
</feature>
<sequence length="549" mass="59724">MPSYRSLPSTANTYLYSRFVSEIERMAPRASISRFRYAPSVPNNNLQMRRNRLRTRAATTETDKINHQASLNIEKALEYLDEYLKPLEGKPGVADENSAVALMEALTEAGTSRGFGGARQVPKKSYSLEELRINKIRPERLLSPEDKTLNKISDRLSLALAAGIGALAYGEHWSLSQFIGAAAAVAFGVVADQVAARGGVGALLLDTAGRTLSAEYRDRVSAHEAGHFLIAYLVGILPQAYTLSALEAFRRYGAFNVQAGTLFCDSAFQKEREPGQVHLRGACGGRNGVPPVWRRRGGHRRRAAAGRPPQGPQVHTGQGGRRDPMGSAQHRHAPAAARGHPSEARRGDAPGRLSRRGDPDNRARARGPRGLRRGRPEASAACEGSAASALALEELAQLRDVAQQLPPSRPLLCARRNHWRKVVPRLEELILECLHVLLGRRAALLPLVRLGEDDREGHLGLRQPVGAAGVDLRRGDARVDEQQHVGEAPALEEVVAGELVPPEAVLLRRLGVPVAGEVDEVPRPRLPEMLVDHEVVDAARLPWGFGNHG</sequence>
<dbReference type="AlphaFoldDB" id="A0A061S3W1"/>
<evidence type="ECO:0008006" key="3">
    <source>
        <dbReference type="Google" id="ProtNLM"/>
    </source>
</evidence>
<reference evidence="2" key="1">
    <citation type="submission" date="2014-05" db="EMBL/GenBank/DDBJ databases">
        <title>The transcriptome of the halophilic microalga Tetraselmis sp. GSL018 isolated from the Great Salt Lake, Utah.</title>
        <authorList>
            <person name="Jinkerson R.E."/>
            <person name="D'Adamo S."/>
            <person name="Posewitz M.C."/>
        </authorList>
    </citation>
    <scope>NUCLEOTIDE SEQUENCE</scope>
    <source>
        <strain evidence="2">GSL018</strain>
    </source>
</reference>
<feature type="region of interest" description="Disordered" evidence="1">
    <location>
        <begin position="278"/>
        <end position="380"/>
    </location>
</feature>